<dbReference type="Proteomes" id="UP000789901">
    <property type="component" value="Unassembled WGS sequence"/>
</dbReference>
<comment type="caution">
    <text evidence="1">The sequence shown here is derived from an EMBL/GenBank/DDBJ whole genome shotgun (WGS) entry which is preliminary data.</text>
</comment>
<organism evidence="1 2">
    <name type="scientific">Gigaspora margarita</name>
    <dbReference type="NCBI Taxonomy" id="4874"/>
    <lineage>
        <taxon>Eukaryota</taxon>
        <taxon>Fungi</taxon>
        <taxon>Fungi incertae sedis</taxon>
        <taxon>Mucoromycota</taxon>
        <taxon>Glomeromycotina</taxon>
        <taxon>Glomeromycetes</taxon>
        <taxon>Diversisporales</taxon>
        <taxon>Gigasporaceae</taxon>
        <taxon>Gigaspora</taxon>
    </lineage>
</organism>
<sequence>MPNVINGRNYCFLECSAWSWVTKKLYRLIGERLVELNFGVFCIQKNLSFEAKIDPGQSNHEKAMPILKALLENDDKGLCYRILQKMAKDIHCWICYY</sequence>
<protein>
    <submittedName>
        <fullName evidence="1">35728_t:CDS:1</fullName>
    </submittedName>
</protein>
<name>A0ABN7UF56_GIGMA</name>
<reference evidence="1 2" key="1">
    <citation type="submission" date="2021-06" db="EMBL/GenBank/DDBJ databases">
        <authorList>
            <person name="Kallberg Y."/>
            <person name="Tangrot J."/>
            <person name="Rosling A."/>
        </authorList>
    </citation>
    <scope>NUCLEOTIDE SEQUENCE [LARGE SCALE GENOMIC DNA]</scope>
    <source>
        <strain evidence="1 2">120-4 pot B 10/14</strain>
    </source>
</reference>
<accession>A0ABN7UF56</accession>
<gene>
    <name evidence="1" type="ORF">GMARGA_LOCUS5187</name>
</gene>
<keyword evidence="2" id="KW-1185">Reference proteome</keyword>
<evidence type="ECO:0000313" key="1">
    <source>
        <dbReference type="EMBL" id="CAG8564639.1"/>
    </source>
</evidence>
<proteinExistence type="predicted"/>
<dbReference type="EMBL" id="CAJVQB010002164">
    <property type="protein sequence ID" value="CAG8564639.1"/>
    <property type="molecule type" value="Genomic_DNA"/>
</dbReference>
<evidence type="ECO:0000313" key="2">
    <source>
        <dbReference type="Proteomes" id="UP000789901"/>
    </source>
</evidence>